<feature type="signal peptide" evidence="1">
    <location>
        <begin position="1"/>
        <end position="25"/>
    </location>
</feature>
<evidence type="ECO:0000256" key="1">
    <source>
        <dbReference type="SAM" id="SignalP"/>
    </source>
</evidence>
<reference evidence="2 3" key="1">
    <citation type="journal article" date="2017" name="ISME J.">
        <title>Potential for microbial H2 and metal transformations associated with novel bacteria and archaea in deep terrestrial subsurface sediments.</title>
        <authorList>
            <person name="Hernsdorf A.W."/>
            <person name="Amano Y."/>
            <person name="Miyakawa K."/>
            <person name="Ise K."/>
            <person name="Suzuki Y."/>
            <person name="Anantharaman K."/>
            <person name="Probst A."/>
            <person name="Burstein D."/>
            <person name="Thomas B.C."/>
            <person name="Banfield J.F."/>
        </authorList>
    </citation>
    <scope>NUCLEOTIDE SEQUENCE [LARGE SCALE GENOMIC DNA]</scope>
    <source>
        <strain evidence="2">HGW-Dojkabacteria-1</strain>
    </source>
</reference>
<dbReference type="Proteomes" id="UP000233417">
    <property type="component" value="Unassembled WGS sequence"/>
</dbReference>
<accession>A0A2N2F3X4</accession>
<dbReference type="AlphaFoldDB" id="A0A2N2F3X4"/>
<name>A0A2N2F3X4_9BACT</name>
<gene>
    <name evidence="2" type="ORF">CVU76_02420</name>
</gene>
<dbReference type="EMBL" id="PHAO01000001">
    <property type="protein sequence ID" value="PKN02856.1"/>
    <property type="molecule type" value="Genomic_DNA"/>
</dbReference>
<keyword evidence="1" id="KW-0732">Signal</keyword>
<comment type="caution">
    <text evidence="2">The sequence shown here is derived from an EMBL/GenBank/DDBJ whole genome shotgun (WGS) entry which is preliminary data.</text>
</comment>
<evidence type="ECO:0008006" key="4">
    <source>
        <dbReference type="Google" id="ProtNLM"/>
    </source>
</evidence>
<proteinExistence type="predicted"/>
<evidence type="ECO:0000313" key="3">
    <source>
        <dbReference type="Proteomes" id="UP000233417"/>
    </source>
</evidence>
<evidence type="ECO:0000313" key="2">
    <source>
        <dbReference type="EMBL" id="PKN02856.1"/>
    </source>
</evidence>
<sequence>MRIYKLLFSFIILAIPLMLVSPARAASVTPTFVDGNPTCGDLGYGIEKKIKPVTSGTYNLYGTKNVTIDVNDPYVSWESDIGIDAVVVKGGPNANLYVYNPEATSDTTLSAPINPNNDKPYGLSHISFCYDYELEVDKTVKTSLKRTWDWTIEKMLKNESDSELNLAKGQSFYVQYLVKLTANPDDSDWKVWGKITINNPGPENATITSVQDMIKADGKENVFPTIDCGAIITPMNNYILPSGETLTCKYYSPLDDGDDRVNYLLVTTIGPVGGDSAQEYVSFASAKIYKEDDCVDVDDDKFGSLGEVCATGTGEFEEEIPYSMEVPSDMCGESEYTNTASFITNTSESTGDSSVTIAIFVDCVMGCTLTQGYWKTHSEFGPAPYDSTWALLNPSGAETTFFLSGMSYHKVMWTPPAGNAYYNLAHQYIAAQMNELNDADMPPAVHTAFNSATILFNTYTPAQIKALKGNSTLRKQFIDLAGILGSYNEGMKGVPHCDEDIKSL</sequence>
<organism evidence="2 3">
    <name type="scientific">Candidatus Dojkabacteria bacterium HGW-Dojkabacteria-1</name>
    <dbReference type="NCBI Taxonomy" id="2013761"/>
    <lineage>
        <taxon>Bacteria</taxon>
        <taxon>Candidatus Dojkabacteria</taxon>
    </lineage>
</organism>
<protein>
    <recommendedName>
        <fullName evidence="4">DUF11 domain-containing protein</fullName>
    </recommendedName>
</protein>
<feature type="chain" id="PRO_5014962391" description="DUF11 domain-containing protein" evidence="1">
    <location>
        <begin position="26"/>
        <end position="504"/>
    </location>
</feature>